<dbReference type="NCBIfam" id="NF008036">
    <property type="entry name" value="PRK10768.1"/>
    <property type="match status" value="1"/>
</dbReference>
<dbReference type="CDD" id="cd02651">
    <property type="entry name" value="nuc_hydro_IU_UC_XIUA"/>
    <property type="match status" value="1"/>
</dbReference>
<evidence type="ECO:0000313" key="4">
    <source>
        <dbReference type="EMBL" id="RHJ89425.1"/>
    </source>
</evidence>
<dbReference type="Gene3D" id="3.90.245.10">
    <property type="entry name" value="Ribonucleoside hydrolase-like"/>
    <property type="match status" value="1"/>
</dbReference>
<dbReference type="Pfam" id="PF01156">
    <property type="entry name" value="IU_nuc_hydro"/>
    <property type="match status" value="1"/>
</dbReference>
<reference evidence="4 5" key="1">
    <citation type="submission" date="2018-08" db="EMBL/GenBank/DDBJ databases">
        <title>A genome reference for cultivated species of the human gut microbiota.</title>
        <authorList>
            <person name="Zou Y."/>
            <person name="Xue W."/>
            <person name="Luo G."/>
        </authorList>
    </citation>
    <scope>NUCLEOTIDE SEQUENCE [LARGE SCALE GENOMIC DNA]</scope>
    <source>
        <strain evidence="4 5">AM07-24</strain>
    </source>
</reference>
<dbReference type="EMBL" id="QRMS01000001">
    <property type="protein sequence ID" value="RHJ89425.1"/>
    <property type="molecule type" value="Genomic_DNA"/>
</dbReference>
<proteinExistence type="predicted"/>
<keyword evidence="1 4" id="KW-0378">Hydrolase</keyword>
<dbReference type="PANTHER" id="PTHR12304:SF15">
    <property type="entry name" value="NON-SPECIFIC RIBONUCLEOSIDE HYDROLASE RIHC"/>
    <property type="match status" value="1"/>
</dbReference>
<name>A0A415E708_9FIRM</name>
<dbReference type="AlphaFoldDB" id="A0A415E708"/>
<dbReference type="InterPro" id="IPR023186">
    <property type="entry name" value="IUNH"/>
</dbReference>
<dbReference type="SUPFAM" id="SSF53590">
    <property type="entry name" value="Nucleoside hydrolase"/>
    <property type="match status" value="1"/>
</dbReference>
<evidence type="ECO:0000256" key="2">
    <source>
        <dbReference type="ARBA" id="ARBA00023295"/>
    </source>
</evidence>
<dbReference type="GeneID" id="83005062"/>
<evidence type="ECO:0000256" key="1">
    <source>
        <dbReference type="ARBA" id="ARBA00022801"/>
    </source>
</evidence>
<dbReference type="OrthoDB" id="9797882at2"/>
<keyword evidence="5" id="KW-1185">Reference proteome</keyword>
<dbReference type="InterPro" id="IPR036452">
    <property type="entry name" value="Ribo_hydro-like"/>
</dbReference>
<dbReference type="GO" id="GO:0008477">
    <property type="term" value="F:purine nucleosidase activity"/>
    <property type="evidence" value="ECO:0007669"/>
    <property type="project" value="TreeGrafter"/>
</dbReference>
<dbReference type="InterPro" id="IPR001910">
    <property type="entry name" value="Inosine/uridine_hydrolase_dom"/>
</dbReference>
<evidence type="ECO:0000313" key="5">
    <source>
        <dbReference type="Proteomes" id="UP000284841"/>
    </source>
</evidence>
<dbReference type="RefSeq" id="WP_067539639.1">
    <property type="nucleotide sequence ID" value="NZ_AP025567.1"/>
</dbReference>
<dbReference type="Proteomes" id="UP000284841">
    <property type="component" value="Unassembled WGS sequence"/>
</dbReference>
<protein>
    <submittedName>
        <fullName evidence="4">Ribonucleoside hydrolase RihC</fullName>
    </submittedName>
</protein>
<dbReference type="GO" id="GO:0006152">
    <property type="term" value="P:purine nucleoside catabolic process"/>
    <property type="evidence" value="ECO:0007669"/>
    <property type="project" value="TreeGrafter"/>
</dbReference>
<evidence type="ECO:0000259" key="3">
    <source>
        <dbReference type="Pfam" id="PF01156"/>
    </source>
</evidence>
<feature type="domain" description="Inosine/uridine-preferring nucleoside hydrolase" evidence="3">
    <location>
        <begin position="6"/>
        <end position="295"/>
    </location>
</feature>
<dbReference type="STRING" id="1776384.GCA_900086585_02739"/>
<accession>A0A415E708</accession>
<dbReference type="GO" id="GO:0005829">
    <property type="term" value="C:cytosol"/>
    <property type="evidence" value="ECO:0007669"/>
    <property type="project" value="TreeGrafter"/>
</dbReference>
<comment type="caution">
    <text evidence="4">The sequence shown here is derived from an EMBL/GenBank/DDBJ whole genome shotgun (WGS) entry which is preliminary data.</text>
</comment>
<sequence>MKPRNIIIDTDPGIDDAAAITIAVRNPALNVQLISTVAANVEVEKTTQNALKLMEFLEADIPVAKGCDAPLLKKLEPCPEIHGVSGMDGYDFPEVKRQPLQKHAVEVMREMLMESEEKITLAALATHTNIAILLRLYPEVKEKIDEIVMMGGGLSGGNTNTVAEFNLYNDPHAAYMVFESGLPITMLGLDVTNKALLRKDTIEKIKESGKEGEMLYSLFEHYRSGTFESGLRIHDACVMAYMLKPELFQTEKLYVGMVTEGYAAGATVAGKVNPIAPGREPNVNVCVDVDEVAFEEWFAGEFCR</sequence>
<organism evidence="4 5">
    <name type="scientific">Emergencia timonensis</name>
    <dbReference type="NCBI Taxonomy" id="1776384"/>
    <lineage>
        <taxon>Bacteria</taxon>
        <taxon>Bacillati</taxon>
        <taxon>Bacillota</taxon>
        <taxon>Clostridia</taxon>
        <taxon>Peptostreptococcales</taxon>
        <taxon>Anaerovoracaceae</taxon>
        <taxon>Emergencia</taxon>
    </lineage>
</organism>
<keyword evidence="2" id="KW-0326">Glycosidase</keyword>
<gene>
    <name evidence="4" type="ORF">DW099_02285</name>
</gene>
<dbReference type="PANTHER" id="PTHR12304">
    <property type="entry name" value="INOSINE-URIDINE PREFERRING NUCLEOSIDE HYDROLASE"/>
    <property type="match status" value="1"/>
</dbReference>